<feature type="binding site" evidence="10 13">
    <location>
        <position position="68"/>
    </location>
    <ligand>
        <name>a divalent metal cation</name>
        <dbReference type="ChEBI" id="CHEBI:60240"/>
    </ligand>
</feature>
<evidence type="ECO:0000256" key="1">
    <source>
        <dbReference type="ARBA" id="ARBA00001782"/>
    </source>
</evidence>
<dbReference type="GO" id="GO:0004750">
    <property type="term" value="F:D-ribulose-phosphate 3-epimerase activity"/>
    <property type="evidence" value="ECO:0007669"/>
    <property type="project" value="UniProtKB-UniRule"/>
</dbReference>
<comment type="function">
    <text evidence="10">Catalyzes the reversible epimerization of D-ribulose 5-phosphate to D-xylulose 5-phosphate.</text>
</comment>
<dbReference type="PROSITE" id="PS01085">
    <property type="entry name" value="RIBUL_P_3_EPIMER_1"/>
    <property type="match status" value="1"/>
</dbReference>
<comment type="cofactor">
    <cofactor evidence="10 13">
        <name>a divalent metal cation</name>
        <dbReference type="ChEBI" id="CHEBI:60240"/>
    </cofactor>
    <text evidence="10 13">Binds 1 divalent metal cation per subunit.</text>
</comment>
<dbReference type="PIRSF" id="PIRSF001461">
    <property type="entry name" value="RPE"/>
    <property type="match status" value="1"/>
</dbReference>
<dbReference type="RefSeq" id="WP_118910107.1">
    <property type="nucleotide sequence ID" value="NZ_QOCS01000005.1"/>
</dbReference>
<keyword evidence="13" id="KW-0464">Manganese</keyword>
<comment type="cofactor">
    <cofactor evidence="4">
        <name>Zn(2+)</name>
        <dbReference type="ChEBI" id="CHEBI:29105"/>
    </cofactor>
</comment>
<feature type="binding site" evidence="10 14">
    <location>
        <position position="68"/>
    </location>
    <ligand>
        <name>substrate</name>
    </ligand>
</feature>
<feature type="binding site" evidence="10 13">
    <location>
        <position position="35"/>
    </location>
    <ligand>
        <name>a divalent metal cation</name>
        <dbReference type="ChEBI" id="CHEBI:60240"/>
    </ligand>
</feature>
<feature type="binding site" evidence="14">
    <location>
        <position position="180"/>
    </location>
    <ligand>
        <name>substrate</name>
    </ligand>
</feature>
<dbReference type="FunFam" id="3.20.20.70:FF:000004">
    <property type="entry name" value="Ribulose-phosphate 3-epimerase"/>
    <property type="match status" value="1"/>
</dbReference>
<feature type="active site" description="Proton donor" evidence="10 12">
    <location>
        <position position="178"/>
    </location>
</feature>
<feature type="binding site" evidence="10 13">
    <location>
        <position position="37"/>
    </location>
    <ligand>
        <name>a divalent metal cation</name>
        <dbReference type="ChEBI" id="CHEBI:60240"/>
    </ligand>
</feature>
<accession>A0A417ZCA1</accession>
<feature type="binding site" evidence="10 14">
    <location>
        <begin position="200"/>
        <end position="201"/>
    </location>
    <ligand>
        <name>substrate</name>
    </ligand>
</feature>
<evidence type="ECO:0000256" key="2">
    <source>
        <dbReference type="ARBA" id="ARBA00001936"/>
    </source>
</evidence>
<dbReference type="GO" id="GO:0019323">
    <property type="term" value="P:pentose catabolic process"/>
    <property type="evidence" value="ECO:0007669"/>
    <property type="project" value="UniProtKB-UniRule"/>
</dbReference>
<dbReference type="InterPro" id="IPR026019">
    <property type="entry name" value="Ribul_P_3_epim"/>
</dbReference>
<keyword evidence="13" id="KW-0170">Cobalt</keyword>
<evidence type="ECO:0000256" key="9">
    <source>
        <dbReference type="ARBA" id="ARBA00023235"/>
    </source>
</evidence>
<dbReference type="NCBIfam" id="TIGR01163">
    <property type="entry name" value="rpe"/>
    <property type="match status" value="1"/>
</dbReference>
<feature type="binding site" evidence="10 14">
    <location>
        <position position="10"/>
    </location>
    <ligand>
        <name>substrate</name>
    </ligand>
</feature>
<keyword evidence="8 10" id="KW-0479">Metal-binding</keyword>
<comment type="caution">
    <text evidence="15">The sequence shown here is derived from an EMBL/GenBank/DDBJ whole genome shotgun (WGS) entry which is preliminary data.</text>
</comment>
<gene>
    <name evidence="10 15" type="primary">rpe</name>
    <name evidence="15" type="ORF">DS832_01795</name>
</gene>
<evidence type="ECO:0000256" key="13">
    <source>
        <dbReference type="PIRSR" id="PIRSR001461-2"/>
    </source>
</evidence>
<comment type="cofactor">
    <cofactor evidence="3">
        <name>Co(2+)</name>
        <dbReference type="ChEBI" id="CHEBI:48828"/>
    </cofactor>
</comment>
<evidence type="ECO:0000256" key="7">
    <source>
        <dbReference type="ARBA" id="ARBA00013188"/>
    </source>
</evidence>
<feature type="binding site" evidence="10 14">
    <location>
        <begin position="144"/>
        <end position="147"/>
    </location>
    <ligand>
        <name>substrate</name>
    </ligand>
</feature>
<dbReference type="CDD" id="cd00429">
    <property type="entry name" value="RPE"/>
    <property type="match status" value="1"/>
</dbReference>
<evidence type="ECO:0000256" key="14">
    <source>
        <dbReference type="PIRSR" id="PIRSR001461-3"/>
    </source>
</evidence>
<dbReference type="Pfam" id="PF00834">
    <property type="entry name" value="Ribul_P_3_epim"/>
    <property type="match status" value="1"/>
</dbReference>
<evidence type="ECO:0000313" key="15">
    <source>
        <dbReference type="EMBL" id="RHW48322.1"/>
    </source>
</evidence>
<dbReference type="GO" id="GO:0046872">
    <property type="term" value="F:metal ion binding"/>
    <property type="evidence" value="ECO:0007669"/>
    <property type="project" value="UniProtKB-UniRule"/>
</dbReference>
<keyword evidence="9 10" id="KW-0413">Isomerase</keyword>
<comment type="catalytic activity">
    <reaction evidence="1 10 11">
        <text>D-ribulose 5-phosphate = D-xylulose 5-phosphate</text>
        <dbReference type="Rhea" id="RHEA:13677"/>
        <dbReference type="ChEBI" id="CHEBI:57737"/>
        <dbReference type="ChEBI" id="CHEBI:58121"/>
        <dbReference type="EC" id="5.1.3.1"/>
    </reaction>
</comment>
<evidence type="ECO:0000313" key="16">
    <source>
        <dbReference type="Proteomes" id="UP000284822"/>
    </source>
</evidence>
<feature type="binding site" evidence="10">
    <location>
        <begin position="178"/>
        <end position="180"/>
    </location>
    <ligand>
        <name>substrate</name>
    </ligand>
</feature>
<proteinExistence type="inferred from homology"/>
<comment type="cofactor">
    <cofactor evidence="5">
        <name>Fe(2+)</name>
        <dbReference type="ChEBI" id="CHEBI:29033"/>
    </cofactor>
</comment>
<reference evidence="15 16" key="1">
    <citation type="submission" date="2018-07" db="EMBL/GenBank/DDBJ databases">
        <title>Genome sequences of six Lactobacillus spp. isolated from bumble bee guts.</title>
        <authorList>
            <person name="Motta E.V.S."/>
            <person name="Moran N.A."/>
        </authorList>
    </citation>
    <scope>NUCLEOTIDE SEQUENCE [LARGE SCALE GENOMIC DNA]</scope>
    <source>
        <strain evidence="15 16">LV-8.1</strain>
    </source>
</reference>
<dbReference type="AlphaFoldDB" id="A0A417ZCA1"/>
<evidence type="ECO:0000256" key="8">
    <source>
        <dbReference type="ARBA" id="ARBA00022723"/>
    </source>
</evidence>
<evidence type="ECO:0000256" key="10">
    <source>
        <dbReference type="HAMAP-Rule" id="MF_02227"/>
    </source>
</evidence>
<comment type="similarity">
    <text evidence="6 10 11">Belongs to the ribulose-phosphate 3-epimerase family.</text>
</comment>
<dbReference type="Proteomes" id="UP000284822">
    <property type="component" value="Unassembled WGS sequence"/>
</dbReference>
<dbReference type="InterPro" id="IPR013785">
    <property type="entry name" value="Aldolase_TIM"/>
</dbReference>
<dbReference type="HAMAP" id="MF_02227">
    <property type="entry name" value="RPE"/>
    <property type="match status" value="1"/>
</dbReference>
<evidence type="ECO:0000256" key="11">
    <source>
        <dbReference type="PIRNR" id="PIRNR001461"/>
    </source>
</evidence>
<feature type="binding site" evidence="10 13">
    <location>
        <position position="178"/>
    </location>
    <ligand>
        <name>a divalent metal cation</name>
        <dbReference type="ChEBI" id="CHEBI:60240"/>
    </ligand>
</feature>
<dbReference type="EMBL" id="QOCS01000005">
    <property type="protein sequence ID" value="RHW48322.1"/>
    <property type="molecule type" value="Genomic_DNA"/>
</dbReference>
<sequence length="224" mass="24362">MANQTLIAPSILSADRLNLQRDIQAADAAGADLFHIDLMDGVFVPNLTFGPDFIKSINQITQIPLDAHLMVSTPENYLDSVAAAGADLINVHVESTKHIYRVVQRIQELNVRAGVVLNPGTSIASIEPLLHIVDNILVMTVNPGFGGQVFIAEMMDKVSQLAKLRTAHNDYTYSIEVDGGVNEQTIKLCQQAGANIFVAGSYVFGHDITQRINNLKQALINENS</sequence>
<keyword evidence="13" id="KW-0862">Zinc</keyword>
<dbReference type="EC" id="5.1.3.1" evidence="7 10"/>
<name>A0A417ZCA1_9LACO</name>
<evidence type="ECO:0000256" key="4">
    <source>
        <dbReference type="ARBA" id="ARBA00001947"/>
    </source>
</evidence>
<evidence type="ECO:0000256" key="5">
    <source>
        <dbReference type="ARBA" id="ARBA00001954"/>
    </source>
</evidence>
<dbReference type="InterPro" id="IPR000056">
    <property type="entry name" value="Ribul_P_3_epim-like"/>
</dbReference>
<comment type="pathway">
    <text evidence="10">Carbohydrate degradation.</text>
</comment>
<feature type="active site" description="Proton acceptor" evidence="10 12">
    <location>
        <position position="37"/>
    </location>
</feature>
<dbReference type="Gene3D" id="3.20.20.70">
    <property type="entry name" value="Aldolase class I"/>
    <property type="match status" value="1"/>
</dbReference>
<evidence type="ECO:0000256" key="12">
    <source>
        <dbReference type="PIRSR" id="PIRSR001461-1"/>
    </source>
</evidence>
<dbReference type="NCBIfam" id="NF004076">
    <property type="entry name" value="PRK05581.1-4"/>
    <property type="match status" value="1"/>
</dbReference>
<protein>
    <recommendedName>
        <fullName evidence="7 10">Ribulose-phosphate 3-epimerase</fullName>
        <ecNumber evidence="7 10">5.1.3.1</ecNumber>
    </recommendedName>
</protein>
<keyword evidence="10 11" id="KW-0119">Carbohydrate metabolism</keyword>
<dbReference type="InterPro" id="IPR011060">
    <property type="entry name" value="RibuloseP-bd_barrel"/>
</dbReference>
<comment type="cofactor">
    <cofactor evidence="2">
        <name>Mn(2+)</name>
        <dbReference type="ChEBI" id="CHEBI:29035"/>
    </cofactor>
</comment>
<dbReference type="GO" id="GO:0005737">
    <property type="term" value="C:cytoplasm"/>
    <property type="evidence" value="ECO:0007669"/>
    <property type="project" value="UniProtKB-ARBA"/>
</dbReference>
<dbReference type="SUPFAM" id="SSF51366">
    <property type="entry name" value="Ribulose-phoshate binding barrel"/>
    <property type="match status" value="1"/>
</dbReference>
<evidence type="ECO:0000256" key="3">
    <source>
        <dbReference type="ARBA" id="ARBA00001941"/>
    </source>
</evidence>
<dbReference type="GO" id="GO:0006098">
    <property type="term" value="P:pentose-phosphate shunt"/>
    <property type="evidence" value="ECO:0007669"/>
    <property type="project" value="UniProtKB-UniRule"/>
</dbReference>
<dbReference type="PANTHER" id="PTHR11749">
    <property type="entry name" value="RIBULOSE-5-PHOSPHATE-3-EPIMERASE"/>
    <property type="match status" value="1"/>
</dbReference>
<evidence type="ECO:0000256" key="6">
    <source>
        <dbReference type="ARBA" id="ARBA00009541"/>
    </source>
</evidence>
<dbReference type="PROSITE" id="PS01086">
    <property type="entry name" value="RIBUL_P_3_EPIMER_2"/>
    <property type="match status" value="1"/>
</dbReference>
<organism evidence="15 16">
    <name type="scientific">Bombilactobacillus bombi</name>
    <dbReference type="NCBI Taxonomy" id="1303590"/>
    <lineage>
        <taxon>Bacteria</taxon>
        <taxon>Bacillati</taxon>
        <taxon>Bacillota</taxon>
        <taxon>Bacilli</taxon>
        <taxon>Lactobacillales</taxon>
        <taxon>Lactobacillaceae</taxon>
        <taxon>Bombilactobacillus</taxon>
    </lineage>
</organism>